<dbReference type="AlphaFoldDB" id="A0A3G9JLI5"/>
<sequence length="265" mass="30764">MDFSEFCKLTKPQYFGYNKQSWYLKDLFKAAGIRRDYSDDHLKAVFNGTKPFASNMKRHFPHPVSIDSIVAFFEKYLQPEYVKLLADAFGIPADEEKSLSYLSYALAAQVVAFISNREETESENIVPDKYEEARVRKEAGVYKITRRLYDGDDVWVEDRTKKHAAAFYEDIHHTWVIHNQGSVIWHKRKLVCANPEETGRRTKVFEIEIKELQPGKYTKIATDFNARGQEGPFTIKWDMVDENGNNCFPGSRNIFDVEIDTTFGN</sequence>
<organism evidence="1 2">
    <name type="scientific">Intestinibaculum porci</name>
    <dbReference type="NCBI Taxonomy" id="2487118"/>
    <lineage>
        <taxon>Bacteria</taxon>
        <taxon>Bacillati</taxon>
        <taxon>Bacillota</taxon>
        <taxon>Erysipelotrichia</taxon>
        <taxon>Erysipelotrichales</taxon>
        <taxon>Erysipelotrichaceae</taxon>
        <taxon>Intestinibaculum</taxon>
    </lineage>
</organism>
<dbReference type="Proteomes" id="UP000268059">
    <property type="component" value="Chromosome"/>
</dbReference>
<name>A0A3G9JLI5_9FIRM</name>
<proteinExistence type="predicted"/>
<dbReference type="Gene3D" id="2.60.40.10">
    <property type="entry name" value="Immunoglobulins"/>
    <property type="match status" value="1"/>
</dbReference>
<dbReference type="OrthoDB" id="166850at2"/>
<dbReference type="InParanoid" id="A0A3G9JLI5"/>
<reference evidence="1 2" key="1">
    <citation type="submission" date="2018-11" db="EMBL/GenBank/DDBJ databases">
        <title>Novel Erysipelotrichaceae bacterium isolated from small intestine of a swine.</title>
        <authorList>
            <person name="Kim J.S."/>
            <person name="Choe H."/>
            <person name="Lee Y.R."/>
            <person name="Kim K.M."/>
            <person name="Park D.S."/>
        </authorList>
    </citation>
    <scope>NUCLEOTIDE SEQUENCE [LARGE SCALE GENOMIC DNA]</scope>
    <source>
        <strain evidence="1 2">SG0102</strain>
    </source>
</reference>
<keyword evidence="2" id="KW-1185">Reference proteome</keyword>
<protein>
    <submittedName>
        <fullName evidence="1">Uncharacterized protein</fullName>
    </submittedName>
</protein>
<dbReference type="KEGG" id="ebm:SG0102_17950"/>
<dbReference type="EMBL" id="AP019309">
    <property type="protein sequence ID" value="BBH26861.1"/>
    <property type="molecule type" value="Genomic_DNA"/>
</dbReference>
<accession>A0A3G9JLI5</accession>
<dbReference type="RefSeq" id="WP_125119667.1">
    <property type="nucleotide sequence ID" value="NZ_AP019309.1"/>
</dbReference>
<evidence type="ECO:0000313" key="2">
    <source>
        <dbReference type="Proteomes" id="UP000268059"/>
    </source>
</evidence>
<gene>
    <name evidence="1" type="ORF">SG0102_17950</name>
</gene>
<evidence type="ECO:0000313" key="1">
    <source>
        <dbReference type="EMBL" id="BBH26861.1"/>
    </source>
</evidence>
<dbReference type="InterPro" id="IPR013783">
    <property type="entry name" value="Ig-like_fold"/>
</dbReference>